<protein>
    <submittedName>
        <fullName evidence="1">Uncharacterized protein</fullName>
    </submittedName>
</protein>
<keyword evidence="2" id="KW-1185">Reference proteome</keyword>
<name>A0ABS4NKR1_9BACL</name>
<dbReference type="EMBL" id="JAGGLV010000002">
    <property type="protein sequence ID" value="MBP2110633.1"/>
    <property type="molecule type" value="Genomic_DNA"/>
</dbReference>
<evidence type="ECO:0000313" key="2">
    <source>
        <dbReference type="Proteomes" id="UP000773462"/>
    </source>
</evidence>
<dbReference type="RefSeq" id="WP_209869589.1">
    <property type="nucleotide sequence ID" value="NZ_JAGGLV010000002.1"/>
</dbReference>
<gene>
    <name evidence="1" type="ORF">J2Z70_000773</name>
</gene>
<organism evidence="1 2">
    <name type="scientific">Paenibacillus silagei</name>
    <dbReference type="NCBI Taxonomy" id="1670801"/>
    <lineage>
        <taxon>Bacteria</taxon>
        <taxon>Bacillati</taxon>
        <taxon>Bacillota</taxon>
        <taxon>Bacilli</taxon>
        <taxon>Bacillales</taxon>
        <taxon>Paenibacillaceae</taxon>
        <taxon>Paenibacillus</taxon>
    </lineage>
</organism>
<evidence type="ECO:0000313" key="1">
    <source>
        <dbReference type="EMBL" id="MBP2110633.1"/>
    </source>
</evidence>
<reference evidence="1 2" key="1">
    <citation type="submission" date="2021-03" db="EMBL/GenBank/DDBJ databases">
        <title>Genomic Encyclopedia of Type Strains, Phase IV (KMG-IV): sequencing the most valuable type-strain genomes for metagenomic binning, comparative biology and taxonomic classification.</title>
        <authorList>
            <person name="Goeker M."/>
        </authorList>
    </citation>
    <scope>NUCLEOTIDE SEQUENCE [LARGE SCALE GENOMIC DNA]</scope>
    <source>
        <strain evidence="1 2">DSM 101953</strain>
    </source>
</reference>
<proteinExistence type="predicted"/>
<comment type="caution">
    <text evidence="1">The sequence shown here is derived from an EMBL/GenBank/DDBJ whole genome shotgun (WGS) entry which is preliminary data.</text>
</comment>
<dbReference type="Proteomes" id="UP000773462">
    <property type="component" value="Unassembled WGS sequence"/>
</dbReference>
<accession>A0ABS4NKR1</accession>
<sequence>MKKRGVVVLNVIMGYEINGLFDWGNQNMDRKIQLMETYVNIDFGNSPFLKLDKGLQIPYSSITGITTGRPIPNAFKLYGALLGEMRNGLFRSNGGYQLHFFENELETLHLDLNSFKVGKFKISKLIIGVENPEEISKNISERVK</sequence>